<dbReference type="InterPro" id="IPR002737">
    <property type="entry name" value="MEMO1_fam"/>
</dbReference>
<dbReference type="STRING" id="1312852.EG19_12050"/>
<evidence type="ECO:0000313" key="4">
    <source>
        <dbReference type="Proteomes" id="UP000027284"/>
    </source>
</evidence>
<dbReference type="EMBL" id="JMFG01000008">
    <property type="protein sequence ID" value="KDA54441.1"/>
    <property type="molecule type" value="Genomic_DNA"/>
</dbReference>
<dbReference type="PROSITE" id="PS51112">
    <property type="entry name" value="AMMECR1"/>
    <property type="match status" value="1"/>
</dbReference>
<comment type="similarity">
    <text evidence="1">Belongs to the MEMO1 family.</text>
</comment>
<comment type="caution">
    <text evidence="3">The sequence shown here is derived from an EMBL/GenBank/DDBJ whole genome shotgun (WGS) entry which is preliminary data.</text>
</comment>
<dbReference type="AlphaFoldDB" id="A0A062Y238"/>
<dbReference type="Proteomes" id="UP000027284">
    <property type="component" value="Unassembled WGS sequence"/>
</dbReference>
<accession>A0A062Y238</accession>
<evidence type="ECO:0000256" key="1">
    <source>
        <dbReference type="ARBA" id="ARBA00006315"/>
    </source>
</evidence>
<dbReference type="InterPro" id="IPR027485">
    <property type="entry name" value="AMMECR1_N"/>
</dbReference>
<feature type="domain" description="AMMECR1" evidence="2">
    <location>
        <begin position="302"/>
        <end position="484"/>
    </location>
</feature>
<gene>
    <name evidence="3" type="ORF">EG19_12050</name>
</gene>
<dbReference type="Gene3D" id="3.30.700.20">
    <property type="entry name" value="Hypothetical protein ph0010, domain 1"/>
    <property type="match status" value="1"/>
</dbReference>
<name>A0A062Y238_9BACT</name>
<dbReference type="Gene3D" id="3.30.1490.150">
    <property type="entry name" value="Hypothetical protein ph0010, domain 2"/>
    <property type="match status" value="1"/>
</dbReference>
<dbReference type="OrthoDB" id="9782820at2"/>
<dbReference type="InterPro" id="IPR002733">
    <property type="entry name" value="AMMECR1_domain"/>
</dbReference>
<dbReference type="InterPro" id="IPR027623">
    <property type="entry name" value="AmmeMemoSam_A"/>
</dbReference>
<organism evidence="3 4">
    <name type="scientific">Thermoanaerobaculum aquaticum</name>
    <dbReference type="NCBI Taxonomy" id="1312852"/>
    <lineage>
        <taxon>Bacteria</taxon>
        <taxon>Pseudomonadati</taxon>
        <taxon>Acidobacteriota</taxon>
        <taxon>Thermoanaerobaculia</taxon>
        <taxon>Thermoanaerobaculales</taxon>
        <taxon>Thermoanaerobaculaceae</taxon>
        <taxon>Thermoanaerobaculum</taxon>
    </lineage>
</organism>
<reference evidence="3 4" key="1">
    <citation type="submission" date="2014-04" db="EMBL/GenBank/DDBJ databases">
        <title>The Genome Sequence of Thermoanaerobaculum aquaticum MP-01, The First Cultivated Group 23 Acidobacterium.</title>
        <authorList>
            <person name="Stamps B.W."/>
            <person name="Losey N.A."/>
            <person name="Lawson P.A."/>
            <person name="Stevenson B.S."/>
        </authorList>
    </citation>
    <scope>NUCLEOTIDE SEQUENCE [LARGE SCALE GENOMIC DNA]</scope>
    <source>
        <strain evidence="3 4">MP-01</strain>
    </source>
</reference>
<evidence type="ECO:0000313" key="3">
    <source>
        <dbReference type="EMBL" id="KDA54441.1"/>
    </source>
</evidence>
<protein>
    <recommendedName>
        <fullName evidence="2">AMMECR1 domain-containing protein</fullName>
    </recommendedName>
</protein>
<dbReference type="InterPro" id="IPR036071">
    <property type="entry name" value="AMMECR1_dom_sf"/>
</dbReference>
<dbReference type="Pfam" id="PF01875">
    <property type="entry name" value="Memo"/>
    <property type="match status" value="1"/>
</dbReference>
<dbReference type="PANTHER" id="PTHR11060:SF0">
    <property type="entry name" value="PROTEIN MEMO1"/>
    <property type="match status" value="1"/>
</dbReference>
<dbReference type="NCBIfam" id="TIGR04335">
    <property type="entry name" value="AmmeMemoSam_A"/>
    <property type="match status" value="1"/>
</dbReference>
<dbReference type="SUPFAM" id="SSF143447">
    <property type="entry name" value="AMMECR1-like"/>
    <property type="match status" value="1"/>
</dbReference>
<dbReference type="NCBIfam" id="TIGR00296">
    <property type="entry name" value="TIGR00296 family protein"/>
    <property type="match status" value="1"/>
</dbReference>
<dbReference type="CDD" id="cd07361">
    <property type="entry name" value="MEMO_like"/>
    <property type="match status" value="1"/>
</dbReference>
<keyword evidence="4" id="KW-1185">Reference proteome</keyword>
<proteinExistence type="inferred from homology"/>
<dbReference type="PANTHER" id="PTHR11060">
    <property type="entry name" value="PROTEIN MEMO1"/>
    <property type="match status" value="1"/>
</dbReference>
<dbReference type="Pfam" id="PF01871">
    <property type="entry name" value="AMMECR1"/>
    <property type="match status" value="1"/>
</dbReference>
<dbReference type="Gene3D" id="3.40.830.10">
    <property type="entry name" value="LigB-like"/>
    <property type="match status" value="1"/>
</dbReference>
<evidence type="ECO:0000259" key="2">
    <source>
        <dbReference type="PROSITE" id="PS51112"/>
    </source>
</evidence>
<sequence length="484" mass="52163">MRGVRPPAVAGSFYPSSPLQLSQDVERYLQEGSNGSSCQAVIAPHAGYMFSGRTAGYAFARLSPEVSRVILLGPSHFRSFSGGALPSPHLAAFATPLGELPLDQAALALLRENPLFAGPPQAHDPEHCLEVELPFIQKRAREAAIVPVLIGNQTSLQQTEEIAQALSPLLTADTAVVVSSDFTHHGRAYGYVVFPENEDLDLHLKTRAERTAGRAIALDVRGFWHQVEVSDDSVCGAKPIAVLLQLLQHAFSGEGKLLHLSTSGEVSGDWHQVVTYVAAGFSGQWTAWREDDAPKPAPLTPDEQKALLALARATMETHLTRGEQLALWFATHPLTPTMLAPQGAFVTLHTLPEKKLRGCIGLLQPAGSLVDTVIHAAVQVLYDPRFPAVRLAELESLEVEISVLSPPQAVPNAEAIRLGEHGVILKKAGHSAVFLPQVADETGWDLETFLSRLAQKAGLPPEAWRSAELSVFTAQVFSEHTLTA</sequence>
<dbReference type="InterPro" id="IPR023473">
    <property type="entry name" value="AMMECR1"/>
</dbReference>
<dbReference type="RefSeq" id="WP_038047735.1">
    <property type="nucleotide sequence ID" value="NZ_JMFG01000008.1"/>
</dbReference>
<dbReference type="NCBIfam" id="TIGR04336">
    <property type="entry name" value="AmmeMemoSam_B"/>
    <property type="match status" value="1"/>
</dbReference>